<evidence type="ECO:0000313" key="2">
    <source>
        <dbReference type="Proteomes" id="UP000807342"/>
    </source>
</evidence>
<comment type="caution">
    <text evidence="1">The sequence shown here is derived from an EMBL/GenBank/DDBJ whole genome shotgun (WGS) entry which is preliminary data.</text>
</comment>
<proteinExistence type="predicted"/>
<organism evidence="1 2">
    <name type="scientific">Macrolepiota fuliginosa MF-IS2</name>
    <dbReference type="NCBI Taxonomy" id="1400762"/>
    <lineage>
        <taxon>Eukaryota</taxon>
        <taxon>Fungi</taxon>
        <taxon>Dikarya</taxon>
        <taxon>Basidiomycota</taxon>
        <taxon>Agaricomycotina</taxon>
        <taxon>Agaricomycetes</taxon>
        <taxon>Agaricomycetidae</taxon>
        <taxon>Agaricales</taxon>
        <taxon>Agaricineae</taxon>
        <taxon>Agaricaceae</taxon>
        <taxon>Macrolepiota</taxon>
    </lineage>
</organism>
<gene>
    <name evidence="1" type="ORF">P691DRAFT_757611</name>
</gene>
<keyword evidence="2" id="KW-1185">Reference proteome</keyword>
<dbReference type="OrthoDB" id="2886395at2759"/>
<sequence length="278" mass="31673">MRIRPSDLFAQRTWGTVDINRLVRLIAISRKYEFEDFRDWSWNLLHKHITGNPGELLPRCGWQHLERLLNLCYDCQQPQLAQHIEKEWIDRIQTSGVGASCAALEAALDTAERSSYLRHFHGRAYYAYLKAVGAFQPGPALKIGETMGQAGISLSSFNDQRKLRLVQGFWSLVQLRLRLIAAPEIDPNPSCSHHTGECAPGWNGWWKETTEGIKTPSCDPSEFLQEIEKRLPRSGSLFVSNRAARAIYVYCSATLRARVQQMSSTFLDNIADHFMIPP</sequence>
<dbReference type="EMBL" id="MU151091">
    <property type="protein sequence ID" value="KAF9451136.1"/>
    <property type="molecule type" value="Genomic_DNA"/>
</dbReference>
<dbReference type="Proteomes" id="UP000807342">
    <property type="component" value="Unassembled WGS sequence"/>
</dbReference>
<reference evidence="1" key="1">
    <citation type="submission" date="2020-11" db="EMBL/GenBank/DDBJ databases">
        <authorList>
            <consortium name="DOE Joint Genome Institute"/>
            <person name="Ahrendt S."/>
            <person name="Riley R."/>
            <person name="Andreopoulos W."/>
            <person name="Labutti K."/>
            <person name="Pangilinan J."/>
            <person name="Ruiz-Duenas F.J."/>
            <person name="Barrasa J.M."/>
            <person name="Sanchez-Garcia M."/>
            <person name="Camarero S."/>
            <person name="Miyauchi S."/>
            <person name="Serrano A."/>
            <person name="Linde D."/>
            <person name="Babiker R."/>
            <person name="Drula E."/>
            <person name="Ayuso-Fernandez I."/>
            <person name="Pacheco R."/>
            <person name="Padilla G."/>
            <person name="Ferreira P."/>
            <person name="Barriuso J."/>
            <person name="Kellner H."/>
            <person name="Castanera R."/>
            <person name="Alfaro M."/>
            <person name="Ramirez L."/>
            <person name="Pisabarro A.G."/>
            <person name="Kuo A."/>
            <person name="Tritt A."/>
            <person name="Lipzen A."/>
            <person name="He G."/>
            <person name="Yan M."/>
            <person name="Ng V."/>
            <person name="Cullen D."/>
            <person name="Martin F."/>
            <person name="Rosso M.-N."/>
            <person name="Henrissat B."/>
            <person name="Hibbett D."/>
            <person name="Martinez A.T."/>
            <person name="Grigoriev I.V."/>
        </authorList>
    </citation>
    <scope>NUCLEOTIDE SEQUENCE</scope>
    <source>
        <strain evidence="1">MF-IS2</strain>
    </source>
</reference>
<accession>A0A9P5XJZ7</accession>
<evidence type="ECO:0000313" key="1">
    <source>
        <dbReference type="EMBL" id="KAF9451136.1"/>
    </source>
</evidence>
<name>A0A9P5XJZ7_9AGAR</name>
<dbReference type="AlphaFoldDB" id="A0A9P5XJZ7"/>
<protein>
    <submittedName>
        <fullName evidence="1">Uncharacterized protein</fullName>
    </submittedName>
</protein>